<keyword evidence="1" id="KW-0472">Membrane</keyword>
<sequence length="113" mass="12314">MVAANTVSTHRQGLGLDSLKFRSRPIAKKGSLLGIRFEMCAYAGGLYAETFALIVDVTIVLFSVFLCNSFEGLSGLARESSQTWHLGMILHELKNSSSFPLYLKITVSGESNP</sequence>
<name>A0A6N2KMJ3_SALVM</name>
<evidence type="ECO:0000256" key="1">
    <source>
        <dbReference type="SAM" id="Phobius"/>
    </source>
</evidence>
<gene>
    <name evidence="2" type="ORF">SVIM_LOCUS110486</name>
</gene>
<dbReference type="EMBL" id="CAADRP010000557">
    <property type="protein sequence ID" value="VFU29804.1"/>
    <property type="molecule type" value="Genomic_DNA"/>
</dbReference>
<keyword evidence="1" id="KW-0812">Transmembrane</keyword>
<reference evidence="2" key="1">
    <citation type="submission" date="2019-03" db="EMBL/GenBank/DDBJ databases">
        <authorList>
            <person name="Mank J."/>
            <person name="Almeida P."/>
        </authorList>
    </citation>
    <scope>NUCLEOTIDE SEQUENCE</scope>
    <source>
        <strain evidence="2">78183</strain>
    </source>
</reference>
<proteinExistence type="predicted"/>
<evidence type="ECO:0000313" key="2">
    <source>
        <dbReference type="EMBL" id="VFU29804.1"/>
    </source>
</evidence>
<organism evidence="2">
    <name type="scientific">Salix viminalis</name>
    <name type="common">Common osier</name>
    <name type="synonym">Basket willow</name>
    <dbReference type="NCBI Taxonomy" id="40686"/>
    <lineage>
        <taxon>Eukaryota</taxon>
        <taxon>Viridiplantae</taxon>
        <taxon>Streptophyta</taxon>
        <taxon>Embryophyta</taxon>
        <taxon>Tracheophyta</taxon>
        <taxon>Spermatophyta</taxon>
        <taxon>Magnoliopsida</taxon>
        <taxon>eudicotyledons</taxon>
        <taxon>Gunneridae</taxon>
        <taxon>Pentapetalae</taxon>
        <taxon>rosids</taxon>
        <taxon>fabids</taxon>
        <taxon>Malpighiales</taxon>
        <taxon>Salicaceae</taxon>
        <taxon>Saliceae</taxon>
        <taxon>Salix</taxon>
    </lineage>
</organism>
<dbReference type="AlphaFoldDB" id="A0A6N2KMJ3"/>
<protein>
    <submittedName>
        <fullName evidence="2">Uncharacterized protein</fullName>
    </submittedName>
</protein>
<feature type="transmembrane region" description="Helical" evidence="1">
    <location>
        <begin position="51"/>
        <end position="70"/>
    </location>
</feature>
<accession>A0A6N2KMJ3</accession>
<keyword evidence="1" id="KW-1133">Transmembrane helix</keyword>